<organism evidence="1 2">
    <name type="scientific">Venturia nashicola</name>
    <dbReference type="NCBI Taxonomy" id="86259"/>
    <lineage>
        <taxon>Eukaryota</taxon>
        <taxon>Fungi</taxon>
        <taxon>Dikarya</taxon>
        <taxon>Ascomycota</taxon>
        <taxon>Pezizomycotina</taxon>
        <taxon>Dothideomycetes</taxon>
        <taxon>Pleosporomycetidae</taxon>
        <taxon>Venturiales</taxon>
        <taxon>Venturiaceae</taxon>
        <taxon>Venturia</taxon>
    </lineage>
</organism>
<dbReference type="AlphaFoldDB" id="A0A4Z1PGJ2"/>
<dbReference type="EMBL" id="SNSC02000008">
    <property type="protein sequence ID" value="TID22150.1"/>
    <property type="molecule type" value="Genomic_DNA"/>
</dbReference>
<proteinExistence type="predicted"/>
<keyword evidence="2" id="KW-1185">Reference proteome</keyword>
<evidence type="ECO:0000313" key="1">
    <source>
        <dbReference type="EMBL" id="TID22150.1"/>
    </source>
</evidence>
<accession>A0A4Z1PGJ2</accession>
<reference evidence="1 2" key="1">
    <citation type="submission" date="2019-04" db="EMBL/GenBank/DDBJ databases">
        <title>High contiguity whole genome sequence and gene annotation resource for two Venturia nashicola isolates.</title>
        <authorList>
            <person name="Prokchorchik M."/>
            <person name="Won K."/>
            <person name="Lee Y."/>
            <person name="Choi E.D."/>
            <person name="Segonzac C."/>
            <person name="Sohn K.H."/>
        </authorList>
    </citation>
    <scope>NUCLEOTIDE SEQUENCE [LARGE SCALE GENOMIC DNA]</scope>
    <source>
        <strain evidence="1 2">PRI2</strain>
    </source>
</reference>
<gene>
    <name evidence="1" type="ORF">E6O75_ATG10944</name>
</gene>
<name>A0A4Z1PGJ2_9PEZI</name>
<dbReference type="Proteomes" id="UP000298493">
    <property type="component" value="Unassembled WGS sequence"/>
</dbReference>
<protein>
    <submittedName>
        <fullName evidence="1">Vacuolar protein sorting-associated protein 74</fullName>
    </submittedName>
</protein>
<sequence>MHKVTLDIHTPFKTTMSQVSLEYLCYILLSPLPFPFNHQPTAATMCHFTLQAHNSCLQNNNRHNPHPTKSWQIIYCPAHHSTGIQCADIQYFPSINSQICGFCVDDLDAPSQLFSRLSDTEIWLQESLHMSIMIPVMKAKMDEERERRLLKEEIRKMFVSCRGGLDDDR</sequence>
<comment type="caution">
    <text evidence="1">The sequence shown here is derived from an EMBL/GenBank/DDBJ whole genome shotgun (WGS) entry which is preliminary data.</text>
</comment>
<evidence type="ECO:0000313" key="2">
    <source>
        <dbReference type="Proteomes" id="UP000298493"/>
    </source>
</evidence>